<evidence type="ECO:0000313" key="2">
    <source>
        <dbReference type="Proteomes" id="UP001320420"/>
    </source>
</evidence>
<proteinExistence type="predicted"/>
<keyword evidence="2" id="KW-1185">Reference proteome</keyword>
<comment type="caution">
    <text evidence="1">The sequence shown here is derived from an EMBL/GenBank/DDBJ whole genome shotgun (WGS) entry which is preliminary data.</text>
</comment>
<accession>A0AAN9UVD3</accession>
<name>A0AAN9UVD3_9PEZI</name>
<sequence length="144" mass="15582">MKLTKALVAGGASFRAISFGRDQDTATGPDFKKLELDTPLNWVAGASLFPGNVIAGFNSELSQYDAQGWADYVLDQCKQYSACTSTVSYQATNSGSTGGRFWFGYVFRGGPTTAEDYVRETGVEDSIVFTIVDEDVFQVQGTDL</sequence>
<dbReference type="AlphaFoldDB" id="A0AAN9UVD3"/>
<evidence type="ECO:0000313" key="1">
    <source>
        <dbReference type="EMBL" id="KAK7754888.1"/>
    </source>
</evidence>
<protein>
    <submittedName>
        <fullName evidence="1">Uncharacterized protein</fullName>
    </submittedName>
</protein>
<gene>
    <name evidence="1" type="ORF">SLS62_003202</name>
</gene>
<organism evidence="1 2">
    <name type="scientific">Diatrype stigma</name>
    <dbReference type="NCBI Taxonomy" id="117547"/>
    <lineage>
        <taxon>Eukaryota</taxon>
        <taxon>Fungi</taxon>
        <taxon>Dikarya</taxon>
        <taxon>Ascomycota</taxon>
        <taxon>Pezizomycotina</taxon>
        <taxon>Sordariomycetes</taxon>
        <taxon>Xylariomycetidae</taxon>
        <taxon>Xylariales</taxon>
        <taxon>Diatrypaceae</taxon>
        <taxon>Diatrype</taxon>
    </lineage>
</organism>
<dbReference type="EMBL" id="JAKJXP020000017">
    <property type="protein sequence ID" value="KAK7754888.1"/>
    <property type="molecule type" value="Genomic_DNA"/>
</dbReference>
<reference evidence="1 2" key="1">
    <citation type="submission" date="2024-02" db="EMBL/GenBank/DDBJ databases">
        <title>De novo assembly and annotation of 12 fungi associated with fruit tree decline syndrome in Ontario, Canada.</title>
        <authorList>
            <person name="Sulman M."/>
            <person name="Ellouze W."/>
            <person name="Ilyukhin E."/>
        </authorList>
    </citation>
    <scope>NUCLEOTIDE SEQUENCE [LARGE SCALE GENOMIC DNA]</scope>
    <source>
        <strain evidence="1 2">M11/M66-122</strain>
    </source>
</reference>
<dbReference type="Proteomes" id="UP001320420">
    <property type="component" value="Unassembled WGS sequence"/>
</dbReference>